<keyword evidence="2" id="KW-1185">Reference proteome</keyword>
<dbReference type="OrthoDB" id="6465020at2"/>
<dbReference type="InterPro" id="IPR036692">
    <property type="entry name" value="Shew3726-like_sf"/>
</dbReference>
<dbReference type="InterPro" id="IPR009962">
    <property type="entry name" value="DUF1488"/>
</dbReference>
<protein>
    <submittedName>
        <fullName evidence="1">DUF1488 domain-containing protein</fullName>
    </submittedName>
</protein>
<accession>A0A2T3JEB9</accession>
<dbReference type="SUPFAM" id="SSF160272">
    <property type="entry name" value="Shew3726-like"/>
    <property type="match status" value="1"/>
</dbReference>
<dbReference type="EMBL" id="PYMJ01000016">
    <property type="protein sequence ID" value="PSU47263.1"/>
    <property type="molecule type" value="Genomic_DNA"/>
</dbReference>
<reference evidence="1 2" key="1">
    <citation type="submission" date="2018-01" db="EMBL/GenBank/DDBJ databases">
        <title>Whole genome sequencing of Histamine producing bacteria.</title>
        <authorList>
            <person name="Butler K."/>
        </authorList>
    </citation>
    <scope>NUCLEOTIDE SEQUENCE [LARGE SCALE GENOMIC DNA]</scope>
    <source>
        <strain evidence="1 2">JCM 12947</strain>
    </source>
</reference>
<evidence type="ECO:0000313" key="1">
    <source>
        <dbReference type="EMBL" id="PSU47263.1"/>
    </source>
</evidence>
<comment type="caution">
    <text evidence="1">The sequence shown here is derived from an EMBL/GenBank/DDBJ whole genome shotgun (WGS) entry which is preliminary data.</text>
</comment>
<organism evidence="1 2">
    <name type="scientific">Photobacterium frigidiphilum</name>
    <dbReference type="NCBI Taxonomy" id="264736"/>
    <lineage>
        <taxon>Bacteria</taxon>
        <taxon>Pseudomonadati</taxon>
        <taxon>Pseudomonadota</taxon>
        <taxon>Gammaproteobacteria</taxon>
        <taxon>Vibrionales</taxon>
        <taxon>Vibrionaceae</taxon>
        <taxon>Photobacterium</taxon>
    </lineage>
</organism>
<proteinExistence type="predicted"/>
<dbReference type="Gene3D" id="3.30.160.140">
    <property type="entry name" value="Shew3726-like"/>
    <property type="match status" value="1"/>
</dbReference>
<dbReference type="AlphaFoldDB" id="A0A2T3JEB9"/>
<dbReference type="RefSeq" id="WP_107243659.1">
    <property type="nucleotide sequence ID" value="NZ_PYMJ01000016.1"/>
</dbReference>
<name>A0A2T3JEB9_9GAMM</name>
<dbReference type="Pfam" id="PF07369">
    <property type="entry name" value="DUF1488"/>
    <property type="match status" value="1"/>
</dbReference>
<sequence length="87" mass="9932">MNQNILFSDLQNWDDDKQAINFPAQQGGALITCWVSLKWLQQHTLQPLVTEAEILAAFSANRFDLEELAEEQIEDEEFDSEGCIFIG</sequence>
<evidence type="ECO:0000313" key="2">
    <source>
        <dbReference type="Proteomes" id="UP000240987"/>
    </source>
</evidence>
<gene>
    <name evidence="1" type="ORF">C9J12_16175</name>
</gene>
<dbReference type="Proteomes" id="UP000240987">
    <property type="component" value="Unassembled WGS sequence"/>
</dbReference>